<keyword evidence="2" id="KW-0223">Dioxygenase</keyword>
<dbReference type="AlphaFoldDB" id="A0A4Q9KF17"/>
<evidence type="ECO:0000313" key="3">
    <source>
        <dbReference type="Proteomes" id="UP000292373"/>
    </source>
</evidence>
<dbReference type="Pfam" id="PF00903">
    <property type="entry name" value="Glyoxalase"/>
    <property type="match status" value="1"/>
</dbReference>
<keyword evidence="3" id="KW-1185">Reference proteome</keyword>
<proteinExistence type="predicted"/>
<dbReference type="InterPro" id="IPR028973">
    <property type="entry name" value="PhnB-like"/>
</dbReference>
<organism evidence="2 3">
    <name type="scientific">Propioniciclava sinopodophylli</name>
    <dbReference type="NCBI Taxonomy" id="1837344"/>
    <lineage>
        <taxon>Bacteria</taxon>
        <taxon>Bacillati</taxon>
        <taxon>Actinomycetota</taxon>
        <taxon>Actinomycetes</taxon>
        <taxon>Propionibacteriales</taxon>
        <taxon>Propionibacteriaceae</taxon>
        <taxon>Propioniciclava</taxon>
    </lineage>
</organism>
<dbReference type="RefSeq" id="WP_131167729.1">
    <property type="nucleotide sequence ID" value="NZ_SDMQ01000005.1"/>
</dbReference>
<protein>
    <submittedName>
        <fullName evidence="2">Glyoxalase/bleomycin resistance/extradiol dioxygenase family protein</fullName>
    </submittedName>
</protein>
<sequence length="144" mass="15608">MKNLSTYIAYPGTTQEAFEHYRDVFGGELSIVKYGDMPPMEGMPFEPDPDAVAHATLTLPGGTISGSDQMPGETYAVKDTIYSLLYGFDDVEEARACLATLVEAGGAVNMSFELAPWGDHYGTVFDKFGVMWAFTVPATEETGN</sequence>
<evidence type="ECO:0000259" key="1">
    <source>
        <dbReference type="Pfam" id="PF00903"/>
    </source>
</evidence>
<dbReference type="InterPro" id="IPR004360">
    <property type="entry name" value="Glyas_Fos-R_dOase_dom"/>
</dbReference>
<evidence type="ECO:0000313" key="2">
    <source>
        <dbReference type="EMBL" id="TBT85388.1"/>
    </source>
</evidence>
<dbReference type="OrthoDB" id="9795306at2"/>
<dbReference type="Gene3D" id="3.10.180.10">
    <property type="entry name" value="2,3-Dihydroxybiphenyl 1,2-Dioxygenase, domain 1"/>
    <property type="match status" value="1"/>
</dbReference>
<dbReference type="InterPro" id="IPR029068">
    <property type="entry name" value="Glyas_Bleomycin-R_OHBP_Dase"/>
</dbReference>
<accession>A0A4Q9KF17</accession>
<comment type="caution">
    <text evidence="2">The sequence shown here is derived from an EMBL/GenBank/DDBJ whole genome shotgun (WGS) entry which is preliminary data.</text>
</comment>
<dbReference type="CDD" id="cd06588">
    <property type="entry name" value="PhnB_like"/>
    <property type="match status" value="1"/>
</dbReference>
<gene>
    <name evidence="2" type="ORF">ET989_06480</name>
</gene>
<name>A0A4Q9KF17_9ACTN</name>
<dbReference type="PANTHER" id="PTHR33990:SF1">
    <property type="entry name" value="PROTEIN YJDN"/>
    <property type="match status" value="1"/>
</dbReference>
<dbReference type="GO" id="GO:0051213">
    <property type="term" value="F:dioxygenase activity"/>
    <property type="evidence" value="ECO:0007669"/>
    <property type="project" value="UniProtKB-KW"/>
</dbReference>
<dbReference type="Proteomes" id="UP000292373">
    <property type="component" value="Unassembled WGS sequence"/>
</dbReference>
<keyword evidence="2" id="KW-0560">Oxidoreductase</keyword>
<feature type="domain" description="Glyoxalase/fosfomycin resistance/dioxygenase" evidence="1">
    <location>
        <begin position="12"/>
        <end position="134"/>
    </location>
</feature>
<dbReference type="PANTHER" id="PTHR33990">
    <property type="entry name" value="PROTEIN YJDN-RELATED"/>
    <property type="match status" value="1"/>
</dbReference>
<reference evidence="2 3" key="1">
    <citation type="submission" date="2019-01" db="EMBL/GenBank/DDBJ databases">
        <title>Lactibacter flavus gen. nov., sp. nov., a novel bacterium of the family Propionibacteriaceae isolated from raw milk and dairy products.</title>
        <authorList>
            <person name="Huptas C."/>
            <person name="Wenning M."/>
            <person name="Breitenwieser F."/>
            <person name="Doll E."/>
            <person name="Von Neubeck M."/>
            <person name="Busse H.-J."/>
            <person name="Scherer S."/>
        </authorList>
    </citation>
    <scope>NUCLEOTIDE SEQUENCE [LARGE SCALE GENOMIC DNA]</scope>
    <source>
        <strain evidence="2 3">KCTC 33808</strain>
    </source>
</reference>
<dbReference type="EMBL" id="SDMQ01000005">
    <property type="protein sequence ID" value="TBT85388.1"/>
    <property type="molecule type" value="Genomic_DNA"/>
</dbReference>
<dbReference type="SUPFAM" id="SSF54593">
    <property type="entry name" value="Glyoxalase/Bleomycin resistance protein/Dihydroxybiphenyl dioxygenase"/>
    <property type="match status" value="1"/>
</dbReference>